<dbReference type="PANTHER" id="PTHR11361:SF152">
    <property type="entry name" value="DNA MISMATCH REPAIR PROTEIN"/>
    <property type="match status" value="1"/>
</dbReference>
<feature type="transmembrane region" description="Helical" evidence="4">
    <location>
        <begin position="267"/>
        <end position="285"/>
    </location>
</feature>
<protein>
    <submittedName>
        <fullName evidence="6">DNA mismatch repair protein MutS</fullName>
    </submittedName>
</protein>
<dbReference type="Gene3D" id="3.40.50.300">
    <property type="entry name" value="P-loop containing nucleotide triphosphate hydrolases"/>
    <property type="match status" value="1"/>
</dbReference>
<gene>
    <name evidence="6" type="ORF">ACFQ5K_00690</name>
</gene>
<accession>A0ABW4CUD3</accession>
<feature type="transmembrane region" description="Helical" evidence="4">
    <location>
        <begin position="6"/>
        <end position="27"/>
    </location>
</feature>
<dbReference type="InterPro" id="IPR027417">
    <property type="entry name" value="P-loop_NTPase"/>
</dbReference>
<sequence length="549" mass="60384">MTLENWLWVLAFVAVLLAVAVISAVHAHVALRNRLLRTWGELPERTSRDSEDSLKEAYLASSKLRPTTSVVDDLTWHDLDLMRVFRLLNQTESSVGAEALYAKLRGFDLGQPNVDEQLIAFFAGDQVARMKVRTAFARLGKLDHNQSQNYLLSTTSGALANVWRYRLLGLLPLFGLLLALILPFAGLLVTIGSLIFNVIYYELKKEALTLELNAMRYLVQTITTAGALVKVTTPKQAALQQALRPLAGISRHAFTFRAKSGSMADLITDYISFMFMLPFIAYNYVLRTLRLNKQAALDLWAVMGDLEVAIAIANFRLAMPGTCTPTFKDGGVSATALRHPLLDEAVPNDVSWHQTALITGSNASGKSTYVKSVAINLLLAQTINTATAKTFACAPGHVVTAMAVQDDIAAGDSYFIAEIKAIQRLLNLVAKGERVYGFIDEILKGTNTVERIAASAAVVQWLNQTSALTMVATHDSELSEILAGQVVDWHFQETVDQAGVHFDYRLRQGPATSHNAIALLQAMHYPASITEEAQRLAHAFEQSRTWPTL</sequence>
<dbReference type="EMBL" id="JBHTOK010000004">
    <property type="protein sequence ID" value="MFD1439908.1"/>
    <property type="molecule type" value="Genomic_DNA"/>
</dbReference>
<dbReference type="RefSeq" id="WP_125755877.1">
    <property type="nucleotide sequence ID" value="NZ_JBHTOK010000004.1"/>
</dbReference>
<evidence type="ECO:0000259" key="5">
    <source>
        <dbReference type="SMART" id="SM00534"/>
    </source>
</evidence>
<evidence type="ECO:0000256" key="1">
    <source>
        <dbReference type="ARBA" id="ARBA00022741"/>
    </source>
</evidence>
<name>A0ABW4CUD3_9LACO</name>
<feature type="domain" description="DNA mismatch repair proteins mutS family" evidence="5">
    <location>
        <begin position="353"/>
        <end position="538"/>
    </location>
</feature>
<keyword evidence="4" id="KW-0812">Transmembrane</keyword>
<keyword evidence="4" id="KW-1133">Transmembrane helix</keyword>
<feature type="transmembrane region" description="Helical" evidence="4">
    <location>
        <begin position="173"/>
        <end position="200"/>
    </location>
</feature>
<evidence type="ECO:0000256" key="4">
    <source>
        <dbReference type="SAM" id="Phobius"/>
    </source>
</evidence>
<reference evidence="7" key="1">
    <citation type="journal article" date="2019" name="Int. J. Syst. Evol. Microbiol.">
        <title>The Global Catalogue of Microorganisms (GCM) 10K type strain sequencing project: providing services to taxonomists for standard genome sequencing and annotation.</title>
        <authorList>
            <consortium name="The Broad Institute Genomics Platform"/>
            <consortium name="The Broad Institute Genome Sequencing Center for Infectious Disease"/>
            <person name="Wu L."/>
            <person name="Ma J."/>
        </authorList>
    </citation>
    <scope>NUCLEOTIDE SEQUENCE [LARGE SCALE GENOMIC DNA]</scope>
    <source>
        <strain evidence="7">CCM 8912</strain>
    </source>
</reference>
<keyword evidence="1" id="KW-0547">Nucleotide-binding</keyword>
<dbReference type="SMART" id="SM00534">
    <property type="entry name" value="MUTSac"/>
    <property type="match status" value="1"/>
</dbReference>
<keyword evidence="2" id="KW-0067">ATP-binding</keyword>
<dbReference type="InterPro" id="IPR000432">
    <property type="entry name" value="DNA_mismatch_repair_MutS_C"/>
</dbReference>
<keyword evidence="4" id="KW-0472">Membrane</keyword>
<evidence type="ECO:0000313" key="6">
    <source>
        <dbReference type="EMBL" id="MFD1439908.1"/>
    </source>
</evidence>
<dbReference type="PANTHER" id="PTHR11361">
    <property type="entry name" value="DNA MISMATCH REPAIR PROTEIN MUTS FAMILY MEMBER"/>
    <property type="match status" value="1"/>
</dbReference>
<evidence type="ECO:0000256" key="3">
    <source>
        <dbReference type="ARBA" id="ARBA00023125"/>
    </source>
</evidence>
<organism evidence="6 7">
    <name type="scientific">Lacticaseibacillus hegangensis</name>
    <dbReference type="NCBI Taxonomy" id="2486010"/>
    <lineage>
        <taxon>Bacteria</taxon>
        <taxon>Bacillati</taxon>
        <taxon>Bacillota</taxon>
        <taxon>Bacilli</taxon>
        <taxon>Lactobacillales</taxon>
        <taxon>Lactobacillaceae</taxon>
        <taxon>Lacticaseibacillus</taxon>
    </lineage>
</organism>
<dbReference type="Pfam" id="PF00488">
    <property type="entry name" value="MutS_V"/>
    <property type="match status" value="1"/>
</dbReference>
<dbReference type="Proteomes" id="UP001597212">
    <property type="component" value="Unassembled WGS sequence"/>
</dbReference>
<evidence type="ECO:0000313" key="7">
    <source>
        <dbReference type="Proteomes" id="UP001597212"/>
    </source>
</evidence>
<keyword evidence="7" id="KW-1185">Reference proteome</keyword>
<dbReference type="InterPro" id="IPR045076">
    <property type="entry name" value="MutS"/>
</dbReference>
<dbReference type="SUPFAM" id="SSF52540">
    <property type="entry name" value="P-loop containing nucleoside triphosphate hydrolases"/>
    <property type="match status" value="1"/>
</dbReference>
<keyword evidence="3" id="KW-0238">DNA-binding</keyword>
<comment type="caution">
    <text evidence="6">The sequence shown here is derived from an EMBL/GenBank/DDBJ whole genome shotgun (WGS) entry which is preliminary data.</text>
</comment>
<proteinExistence type="predicted"/>
<evidence type="ECO:0000256" key="2">
    <source>
        <dbReference type="ARBA" id="ARBA00022840"/>
    </source>
</evidence>